<dbReference type="GO" id="GO:0006537">
    <property type="term" value="P:glutamate biosynthetic process"/>
    <property type="evidence" value="ECO:0007669"/>
    <property type="project" value="TreeGrafter"/>
</dbReference>
<evidence type="ECO:0000313" key="11">
    <source>
        <dbReference type="Proteomes" id="UP000371041"/>
    </source>
</evidence>
<dbReference type="AlphaFoldDB" id="A0A5Q3QCM1"/>
<dbReference type="InterPro" id="IPR006095">
    <property type="entry name" value="Glu/Leu/Phe/Val/Trp_DH"/>
</dbReference>
<feature type="binding site" evidence="6">
    <location>
        <position position="378"/>
    </location>
    <ligand>
        <name>substrate</name>
    </ligand>
</feature>
<dbReference type="Pfam" id="PF00208">
    <property type="entry name" value="ELFV_dehydrog"/>
    <property type="match status" value="1"/>
</dbReference>
<dbReference type="InterPro" id="IPR014362">
    <property type="entry name" value="Glu_DH"/>
</dbReference>
<dbReference type="InterPro" id="IPR006096">
    <property type="entry name" value="Glu/Leu/Phe/Val/Trp_DH_C"/>
</dbReference>
<dbReference type="GO" id="GO:0005829">
    <property type="term" value="C:cytosol"/>
    <property type="evidence" value="ECO:0007669"/>
    <property type="project" value="TreeGrafter"/>
</dbReference>
<feature type="domain" description="Glutamate/phenylalanine/leucine/valine/L-tryptophan dehydrogenase C-terminal" evidence="9">
    <location>
        <begin position="204"/>
        <end position="444"/>
    </location>
</feature>
<dbReference type="InterPro" id="IPR046346">
    <property type="entry name" value="Aminoacid_DH-like_N_sf"/>
</dbReference>
<evidence type="ECO:0000256" key="7">
    <source>
        <dbReference type="PIRSR" id="PIRSR000185-3"/>
    </source>
</evidence>
<feature type="binding site" evidence="6">
    <location>
        <position position="91"/>
    </location>
    <ligand>
        <name>substrate</name>
    </ligand>
</feature>
<accession>A0A5Q3QCM1</accession>
<dbReference type="GO" id="GO:0004354">
    <property type="term" value="F:glutamate dehydrogenase (NADP+) activity"/>
    <property type="evidence" value="ECO:0007669"/>
    <property type="project" value="TreeGrafter"/>
</dbReference>
<evidence type="ECO:0000256" key="6">
    <source>
        <dbReference type="PIRSR" id="PIRSR000185-2"/>
    </source>
</evidence>
<dbReference type="SUPFAM" id="SSF53223">
    <property type="entry name" value="Aminoacid dehydrogenase-like, N-terminal domain"/>
    <property type="match status" value="1"/>
</dbReference>
<dbReference type="PANTHER" id="PTHR43571">
    <property type="entry name" value="NADP-SPECIFIC GLUTAMATE DEHYDROGENASE 1-RELATED"/>
    <property type="match status" value="1"/>
</dbReference>
<feature type="binding site" evidence="6">
    <location>
        <position position="112"/>
    </location>
    <ligand>
        <name>substrate</name>
    </ligand>
</feature>
<evidence type="ECO:0000259" key="9">
    <source>
        <dbReference type="SMART" id="SM00839"/>
    </source>
</evidence>
<dbReference type="PROSITE" id="PS00074">
    <property type="entry name" value="GLFV_DEHYDROGENASE"/>
    <property type="match status" value="1"/>
</dbReference>
<evidence type="ECO:0000256" key="2">
    <source>
        <dbReference type="ARBA" id="ARBA00011643"/>
    </source>
</evidence>
<dbReference type="NCBIfam" id="NF006929">
    <property type="entry name" value="PRK09414.1"/>
    <property type="match status" value="1"/>
</dbReference>
<evidence type="ECO:0000256" key="3">
    <source>
        <dbReference type="ARBA" id="ARBA00023002"/>
    </source>
</evidence>
<feature type="binding site" evidence="6">
    <location>
        <position position="115"/>
    </location>
    <ligand>
        <name>substrate</name>
    </ligand>
</feature>
<dbReference type="KEGG" id="sace:GIY23_16970"/>
<dbReference type="CDD" id="cd05313">
    <property type="entry name" value="NAD_bind_2_Glu_DH"/>
    <property type="match status" value="1"/>
</dbReference>
<evidence type="ECO:0000256" key="1">
    <source>
        <dbReference type="ARBA" id="ARBA00006382"/>
    </source>
</evidence>
<dbReference type="InterPro" id="IPR006097">
    <property type="entry name" value="Glu/Leu/Phe/Val/Trp_DH_dimer"/>
</dbReference>
<dbReference type="Gene3D" id="3.40.50.720">
    <property type="entry name" value="NAD(P)-binding Rossmann-like Domain"/>
    <property type="match status" value="1"/>
</dbReference>
<feature type="binding site" evidence="6">
    <location>
        <position position="211"/>
    </location>
    <ligand>
        <name>NAD(+)</name>
        <dbReference type="ChEBI" id="CHEBI:57540"/>
    </ligand>
</feature>
<comment type="similarity">
    <text evidence="1 4 8">Belongs to the Glu/Leu/Phe/Val dehydrogenases family.</text>
</comment>
<dbReference type="FunFam" id="1.10.285.10:FF:000001">
    <property type="entry name" value="Glutamate dehydrogenase"/>
    <property type="match status" value="1"/>
</dbReference>
<dbReference type="RefSeq" id="WP_154077561.1">
    <property type="nucleotide sequence ID" value="NZ_CP045929.1"/>
</dbReference>
<dbReference type="FunFam" id="3.40.50.10860:FF:000002">
    <property type="entry name" value="Glutamate dehydrogenase"/>
    <property type="match status" value="1"/>
</dbReference>
<dbReference type="PRINTS" id="PR00082">
    <property type="entry name" value="GLFDHDRGNASE"/>
</dbReference>
<dbReference type="InterPro" id="IPR036291">
    <property type="entry name" value="NAD(P)-bd_dom_sf"/>
</dbReference>
<keyword evidence="11" id="KW-1185">Reference proteome</keyword>
<evidence type="ECO:0000256" key="8">
    <source>
        <dbReference type="RuleBase" id="RU004417"/>
    </source>
</evidence>
<dbReference type="SUPFAM" id="SSF51735">
    <property type="entry name" value="NAD(P)-binding Rossmann-fold domains"/>
    <property type="match status" value="1"/>
</dbReference>
<dbReference type="EMBL" id="CP045929">
    <property type="protein sequence ID" value="QGK70984.1"/>
    <property type="molecule type" value="Genomic_DNA"/>
</dbReference>
<dbReference type="PANTHER" id="PTHR43571:SF1">
    <property type="entry name" value="NADP-SPECIFIC GLUTAMATE DEHYDROGENASE 1-RELATED"/>
    <property type="match status" value="1"/>
</dbReference>
<feature type="active site" description="Proton donor" evidence="5">
    <location>
        <position position="127"/>
    </location>
</feature>
<dbReference type="Gene3D" id="3.40.50.10860">
    <property type="entry name" value="Leucine Dehydrogenase, chain A, domain 1"/>
    <property type="match status" value="1"/>
</dbReference>
<evidence type="ECO:0000256" key="4">
    <source>
        <dbReference type="PIRNR" id="PIRNR000185"/>
    </source>
</evidence>
<comment type="subunit">
    <text evidence="2">Homohexamer.</text>
</comment>
<reference evidence="11" key="1">
    <citation type="submission" date="2019-11" db="EMBL/GenBank/DDBJ databases">
        <title>The complete genome sequence of Saccharopolyspora sp. E2A.</title>
        <authorList>
            <person name="Zhang G."/>
        </authorList>
    </citation>
    <scope>NUCLEOTIDE SEQUENCE [LARGE SCALE GENOMIC DNA]</scope>
    <source>
        <strain evidence="11">E2A</strain>
    </source>
</reference>
<feature type="binding site" evidence="6">
    <location>
        <position position="166"/>
    </location>
    <ligand>
        <name>substrate</name>
    </ligand>
</feature>
<sequence>MAHSTLDRIFETVVDRNRGETEFHQSVWEVFESIGPVLDRHPEYADRKVIERLCEPERQIIFRVPWEDDNGEVHINRGFRVEFNSALGPYKGGLRFHPSVYQGIVKFLGFEQVFKNAVTGLPIGGGKGGSDFDPKGRSEREIMRFCQSFMTELHRHLGEYTDVPAGDTGVGGREIGFLFGQYKRITNRYESGVLTGKSLAYGGAQVRTEATGYGCAYFVEEMLAVRGDSLEGKNVVVSGSGNVAIYAIEKTHQLGGTVVACSDSNGYVHDENGIDVELVKQLKEVERVRLAEYAERRPGAKYVSGRSVWEVPCQVAMPSATQNELDGDAAAMLVRGGCVAIGEGANMPTTPEGVRVFQEAGVAFGPGKAANAGGVATSALEMQQNASRDSWGFDFTESRLREIMQDVHARCHRTAEEYGMPGNYVAGANIHGFVHVADAMLGQGLI</sequence>
<organism evidence="10 11">
    <name type="scientific">Allosaccharopolyspora coralli</name>
    <dbReference type="NCBI Taxonomy" id="2665642"/>
    <lineage>
        <taxon>Bacteria</taxon>
        <taxon>Bacillati</taxon>
        <taxon>Actinomycetota</taxon>
        <taxon>Actinomycetes</taxon>
        <taxon>Pseudonocardiales</taxon>
        <taxon>Pseudonocardiaceae</taxon>
        <taxon>Allosaccharopolyspora</taxon>
    </lineage>
</organism>
<gene>
    <name evidence="10" type="ORF">GIY23_16970</name>
</gene>
<feature type="site" description="Important for catalysis" evidence="7">
    <location>
        <position position="167"/>
    </location>
</feature>
<evidence type="ECO:0000256" key="5">
    <source>
        <dbReference type="PIRSR" id="PIRSR000185-1"/>
    </source>
</evidence>
<keyword evidence="3 4" id="KW-0560">Oxidoreductase</keyword>
<dbReference type="PIRSF" id="PIRSF000185">
    <property type="entry name" value="Glu_DH"/>
    <property type="match status" value="1"/>
</dbReference>
<dbReference type="SMART" id="SM00839">
    <property type="entry name" value="ELFV_dehydrog"/>
    <property type="match status" value="1"/>
</dbReference>
<feature type="binding site" evidence="6">
    <location>
        <position position="242"/>
    </location>
    <ligand>
        <name>NAD(+)</name>
        <dbReference type="ChEBI" id="CHEBI:57540"/>
    </ligand>
</feature>
<dbReference type="GO" id="GO:0000166">
    <property type="term" value="F:nucleotide binding"/>
    <property type="evidence" value="ECO:0007669"/>
    <property type="project" value="UniProtKB-KW"/>
</dbReference>
<proteinExistence type="inferred from homology"/>
<name>A0A5Q3QCM1_9PSEU</name>
<dbReference type="Proteomes" id="UP000371041">
    <property type="component" value="Chromosome"/>
</dbReference>
<dbReference type="InterPro" id="IPR033922">
    <property type="entry name" value="NAD_bind_Glu_DH"/>
</dbReference>
<keyword evidence="6" id="KW-0547">Nucleotide-binding</keyword>
<keyword evidence="6" id="KW-0520">NAD</keyword>
<dbReference type="InterPro" id="IPR050724">
    <property type="entry name" value="Glu_Leu_Phe_Val_DH"/>
</dbReference>
<dbReference type="InterPro" id="IPR033524">
    <property type="entry name" value="Glu/Leu/Phe/Val_DH_AS"/>
</dbReference>
<dbReference type="Pfam" id="PF02812">
    <property type="entry name" value="ELFV_dehydrog_N"/>
    <property type="match status" value="1"/>
</dbReference>
<protein>
    <recommendedName>
        <fullName evidence="4">Glutamate dehydrogenase</fullName>
    </recommendedName>
</protein>
<dbReference type="Gene3D" id="1.10.285.10">
    <property type="entry name" value="Glutamate Dehydrogenase, chain A, domain 3"/>
    <property type="match status" value="2"/>
</dbReference>
<dbReference type="FunFam" id="3.40.50.720:FF:000030">
    <property type="entry name" value="Glutamate dehydrogenase"/>
    <property type="match status" value="1"/>
</dbReference>
<evidence type="ECO:0000313" key="10">
    <source>
        <dbReference type="EMBL" id="QGK70984.1"/>
    </source>
</evidence>